<dbReference type="Pfam" id="PF01593">
    <property type="entry name" value="Amino_oxidase"/>
    <property type="match status" value="1"/>
</dbReference>
<dbReference type="EMBL" id="MN739744">
    <property type="protein sequence ID" value="QHT24335.1"/>
    <property type="molecule type" value="Genomic_DNA"/>
</dbReference>
<dbReference type="InterPro" id="IPR002937">
    <property type="entry name" value="Amino_oxidase"/>
</dbReference>
<dbReference type="Pfam" id="PF01266">
    <property type="entry name" value="DAO"/>
    <property type="match status" value="1"/>
</dbReference>
<dbReference type="GO" id="GO:0016491">
    <property type="term" value="F:oxidoreductase activity"/>
    <property type="evidence" value="ECO:0007669"/>
    <property type="project" value="InterPro"/>
</dbReference>
<accession>A0A6C0EAB5</accession>
<dbReference type="InterPro" id="IPR050703">
    <property type="entry name" value="Flavin_MAO"/>
</dbReference>
<evidence type="ECO:0000256" key="1">
    <source>
        <dbReference type="ARBA" id="ARBA00005995"/>
    </source>
</evidence>
<dbReference type="PANTHER" id="PTHR43563">
    <property type="entry name" value="AMINE OXIDASE"/>
    <property type="match status" value="1"/>
</dbReference>
<sequence>MRTIIVGGGIAGLWLAEQLAKRGDHVTLLEKDRLGGRVITSAAGYEIGAARIASTHRRVLALVRRFGLTTYAHHRGSRWMSLSGDSYENDFSEIWAAVLRLLRRLNPDVLATHTLRELAEQILGPKLTESILLKFPYRAETETLRADLGIRTFDGDMAGSTKFMGVVGGLSQIINGLAAACRAAGVRIRMAAVTDVVADGKTVVLANGTRLKADRVVLALPVTALRKMPCTRDLPLLRRLTIKPLTRFYASTTLRLKENVVTDSPLRFIIPIRDDVVMISYVESQDTEPLLGLTGDALVRRLTTEVRRLFPGTEIAWAKAYEWHEGCSYWLPGRYDPVAASAEALDIAGLHLCGESFSLHQAWMEGALDHAAALLKSLS</sequence>
<dbReference type="PANTHER" id="PTHR43563:SF1">
    <property type="entry name" value="AMINE OXIDASE [FLAVIN-CONTAINING] B"/>
    <property type="match status" value="1"/>
</dbReference>
<reference evidence="4" key="1">
    <citation type="journal article" date="2020" name="Nature">
        <title>Giant virus diversity and host interactions through global metagenomics.</title>
        <authorList>
            <person name="Schulz F."/>
            <person name="Roux S."/>
            <person name="Paez-Espino D."/>
            <person name="Jungbluth S."/>
            <person name="Walsh D.A."/>
            <person name="Denef V.J."/>
            <person name="McMahon K.D."/>
            <person name="Konstantinidis K.T."/>
            <person name="Eloe-Fadrosh E.A."/>
            <person name="Kyrpides N.C."/>
            <person name="Woyke T."/>
        </authorList>
    </citation>
    <scope>NUCLEOTIDE SEQUENCE</scope>
    <source>
        <strain evidence="4">GVMAG-M-3300023179-138</strain>
    </source>
</reference>
<feature type="domain" description="FAD dependent oxidoreductase" evidence="2">
    <location>
        <begin position="3"/>
        <end position="97"/>
    </location>
</feature>
<dbReference type="InterPro" id="IPR006076">
    <property type="entry name" value="FAD-dep_OxRdtase"/>
</dbReference>
<evidence type="ECO:0000259" key="3">
    <source>
        <dbReference type="Pfam" id="PF01593"/>
    </source>
</evidence>
<proteinExistence type="inferred from homology"/>
<feature type="domain" description="Amine oxidase" evidence="3">
    <location>
        <begin position="147"/>
        <end position="370"/>
    </location>
</feature>
<organism evidence="4">
    <name type="scientific">viral metagenome</name>
    <dbReference type="NCBI Taxonomy" id="1070528"/>
    <lineage>
        <taxon>unclassified sequences</taxon>
        <taxon>metagenomes</taxon>
        <taxon>organismal metagenomes</taxon>
    </lineage>
</organism>
<evidence type="ECO:0000259" key="2">
    <source>
        <dbReference type="Pfam" id="PF01266"/>
    </source>
</evidence>
<dbReference type="SUPFAM" id="SSF51905">
    <property type="entry name" value="FAD/NAD(P)-binding domain"/>
    <property type="match status" value="1"/>
</dbReference>
<protein>
    <submittedName>
        <fullName evidence="4">Uncharacterized protein</fullName>
    </submittedName>
</protein>
<name>A0A6C0EAB5_9ZZZZ</name>
<evidence type="ECO:0000313" key="4">
    <source>
        <dbReference type="EMBL" id="QHT24335.1"/>
    </source>
</evidence>
<dbReference type="Gene3D" id="3.50.50.60">
    <property type="entry name" value="FAD/NAD(P)-binding domain"/>
    <property type="match status" value="1"/>
</dbReference>
<comment type="similarity">
    <text evidence="1">Belongs to the flavin monoamine oxidase family.</text>
</comment>
<dbReference type="AlphaFoldDB" id="A0A6C0EAB5"/>
<dbReference type="InterPro" id="IPR036188">
    <property type="entry name" value="FAD/NAD-bd_sf"/>
</dbReference>